<dbReference type="InterPro" id="IPR055926">
    <property type="entry name" value="DUF7503"/>
</dbReference>
<evidence type="ECO:0000313" key="1">
    <source>
        <dbReference type="EMBL" id="ELZ04561.1"/>
    </source>
</evidence>
<comment type="caution">
    <text evidence="1">The sequence shown here is derived from an EMBL/GenBank/DDBJ whole genome shotgun (WGS) entry which is preliminary data.</text>
</comment>
<dbReference type="Proteomes" id="UP000011591">
    <property type="component" value="Unassembled WGS sequence"/>
</dbReference>
<gene>
    <name evidence="1" type="ORF">C480_13641</name>
</gene>
<protein>
    <submittedName>
        <fullName evidence="1">Uncharacterized protein</fullName>
    </submittedName>
</protein>
<dbReference type="PATRIC" id="fig|1227491.4.peg.2803"/>
<dbReference type="Pfam" id="PF24335">
    <property type="entry name" value="DUF7503"/>
    <property type="match status" value="1"/>
</dbReference>
<dbReference type="EMBL" id="AOIP01000031">
    <property type="protein sequence ID" value="ELZ04561.1"/>
    <property type="molecule type" value="Genomic_DNA"/>
</dbReference>
<organism evidence="1 2">
    <name type="scientific">Natrialba aegyptia DSM 13077</name>
    <dbReference type="NCBI Taxonomy" id="1227491"/>
    <lineage>
        <taxon>Archaea</taxon>
        <taxon>Methanobacteriati</taxon>
        <taxon>Methanobacteriota</taxon>
        <taxon>Stenosarchaea group</taxon>
        <taxon>Halobacteria</taxon>
        <taxon>Halobacteriales</taxon>
        <taxon>Natrialbaceae</taxon>
        <taxon>Natrialba</taxon>
    </lineage>
</organism>
<keyword evidence="2" id="KW-1185">Reference proteome</keyword>
<name>M0B102_9EURY</name>
<proteinExistence type="predicted"/>
<dbReference type="AlphaFoldDB" id="M0B102"/>
<sequence length="38" mass="3992">MKDYLAQHPRMIGAMFTLLLLLSQAGTVAAGTCSQVGP</sequence>
<accession>M0B102</accession>
<evidence type="ECO:0000313" key="2">
    <source>
        <dbReference type="Proteomes" id="UP000011591"/>
    </source>
</evidence>
<reference evidence="1 2" key="1">
    <citation type="journal article" date="2014" name="PLoS Genet.">
        <title>Phylogenetically driven sequencing of extremely halophilic archaea reveals strategies for static and dynamic osmo-response.</title>
        <authorList>
            <person name="Becker E.A."/>
            <person name="Seitzer P.M."/>
            <person name="Tritt A."/>
            <person name="Larsen D."/>
            <person name="Krusor M."/>
            <person name="Yao A.I."/>
            <person name="Wu D."/>
            <person name="Madern D."/>
            <person name="Eisen J.A."/>
            <person name="Darling A.E."/>
            <person name="Facciotti M.T."/>
        </authorList>
    </citation>
    <scope>NUCLEOTIDE SEQUENCE [LARGE SCALE GENOMIC DNA]</scope>
    <source>
        <strain evidence="1 2">DSM 13077</strain>
    </source>
</reference>